<evidence type="ECO:0000313" key="3">
    <source>
        <dbReference type="EMBL" id="MQL74446.1"/>
    </source>
</evidence>
<dbReference type="Pfam" id="PF10536">
    <property type="entry name" value="PMD"/>
    <property type="match status" value="1"/>
</dbReference>
<accession>A0A843TWD4</accession>
<evidence type="ECO:0000313" key="4">
    <source>
        <dbReference type="Proteomes" id="UP000652761"/>
    </source>
</evidence>
<protein>
    <recommendedName>
        <fullName evidence="2">Aminotransferase-like plant mobile domain-containing protein</fullName>
    </recommendedName>
</protein>
<reference evidence="3" key="1">
    <citation type="submission" date="2017-07" db="EMBL/GenBank/DDBJ databases">
        <title>Taro Niue Genome Assembly and Annotation.</title>
        <authorList>
            <person name="Atibalentja N."/>
            <person name="Keating K."/>
            <person name="Fields C.J."/>
        </authorList>
    </citation>
    <scope>NUCLEOTIDE SEQUENCE</scope>
    <source>
        <strain evidence="3">Niue_2</strain>
        <tissue evidence="3">Leaf</tissue>
    </source>
</reference>
<name>A0A843TWD4_COLES</name>
<evidence type="ECO:0000256" key="1">
    <source>
        <dbReference type="SAM" id="MobiDB-lite"/>
    </source>
</evidence>
<dbReference type="AlphaFoldDB" id="A0A843TWD4"/>
<dbReference type="InterPro" id="IPR044824">
    <property type="entry name" value="MAIN-like"/>
</dbReference>
<keyword evidence="4" id="KW-1185">Reference proteome</keyword>
<evidence type="ECO:0000259" key="2">
    <source>
        <dbReference type="Pfam" id="PF10536"/>
    </source>
</evidence>
<feature type="domain" description="Aminotransferase-like plant mobile" evidence="2">
    <location>
        <begin position="192"/>
        <end position="454"/>
    </location>
</feature>
<feature type="region of interest" description="Disordered" evidence="1">
    <location>
        <begin position="644"/>
        <end position="666"/>
    </location>
</feature>
<comment type="caution">
    <text evidence="3">The sequence shown here is derived from an EMBL/GenBank/DDBJ whole genome shotgun (WGS) entry which is preliminary data.</text>
</comment>
<dbReference type="PANTHER" id="PTHR46033">
    <property type="entry name" value="PROTEIN MAIN-LIKE 2"/>
    <property type="match status" value="1"/>
</dbReference>
<proteinExistence type="predicted"/>
<dbReference type="PANTHER" id="PTHR46033:SF80">
    <property type="entry name" value="PROTEIN MAIN-LIKE 2-LIKE"/>
    <property type="match status" value="1"/>
</dbReference>
<dbReference type="GO" id="GO:0010073">
    <property type="term" value="P:meristem maintenance"/>
    <property type="evidence" value="ECO:0007669"/>
    <property type="project" value="InterPro"/>
</dbReference>
<dbReference type="Proteomes" id="UP000652761">
    <property type="component" value="Unassembled WGS sequence"/>
</dbReference>
<organism evidence="3 4">
    <name type="scientific">Colocasia esculenta</name>
    <name type="common">Wild taro</name>
    <name type="synonym">Arum esculentum</name>
    <dbReference type="NCBI Taxonomy" id="4460"/>
    <lineage>
        <taxon>Eukaryota</taxon>
        <taxon>Viridiplantae</taxon>
        <taxon>Streptophyta</taxon>
        <taxon>Embryophyta</taxon>
        <taxon>Tracheophyta</taxon>
        <taxon>Spermatophyta</taxon>
        <taxon>Magnoliopsida</taxon>
        <taxon>Liliopsida</taxon>
        <taxon>Araceae</taxon>
        <taxon>Aroideae</taxon>
        <taxon>Colocasieae</taxon>
        <taxon>Colocasia</taxon>
    </lineage>
</organism>
<gene>
    <name evidence="3" type="ORF">Taro_006782</name>
</gene>
<dbReference type="EMBL" id="NMUH01000207">
    <property type="protein sequence ID" value="MQL74446.1"/>
    <property type="molecule type" value="Genomic_DNA"/>
</dbReference>
<feature type="region of interest" description="Disordered" evidence="1">
    <location>
        <begin position="706"/>
        <end position="737"/>
    </location>
</feature>
<dbReference type="OrthoDB" id="694455at2759"/>
<sequence>MGVLHHYCDLLDQVVIRHVVTATLYSYPCHTGLLEALAERFNRRFNTFATADGETSIDLWAFHRISGLPICGRMYEEVCLDDLHRDCSTGSDFYQTPYSLRYLTKVWRDLARAGKEAAPSASKRTVRVTMYACISFFYNGPFCFQNSFAGDTTSWSDYHQLPVDFDDSSRPLAAPQNKGWNLHGLPDRTYLAAYLVYWLSTFVVPYGEDGYIQPEVIHPACALADGWKLALAPVTLVNIFHGLGSLAASLSPRDRSISLATYCLSAWAGLLLPELCQQIYLENNLALLLFLFRNRPSQDPLDQLKKASRALSFLPSQDRTGIDFAHCSRDFRPTRVEDVDGMQYFLPCQDEPSPSYYKGWLCSVRPSVLVFRKGTNVILEPYYPHRFARNFGYDQAVPPNADFLLPSRIYKGNDKHLVAASWWCYYILQGPLAGCAIPNMARAGRIDAYYARWWFRQSNVFRAYAHHIREAEERRLHMVDLPPIHISAAFLRQEFPKVDASLHGPQKRGEKVKKPLPYTGAMQPLEHPMVPGPKKKPDFAPRKTYSWWLYFLSDCGYPANADLSSPVLPEGFNNELWPHWEEHLRNSIARVGPIEFITKIENCHCLGDLWDAISQAGKVVRLEPEKVVLPPGFSPIPDASYIIKSTKKKQSSPRPKKRRAVKAGGVSKRVAWEHTVEPSLTEEHASSVAAIEDVDLGMQNEEGVDDMEANDYNPISDGVPSSDEGGRSKLPTTTGLGSGKNDNHFLVILGWAVALSNRPWRAMTRTTPPRMMGVCSLHFKKFRICSTARQNRLFSSPRSCSSLASLDPAHPMEGTVSGEPEITPHDHLGGEQTGVTEHNPLVINTPSQGQEIEEGPTIGEDSDGLGGTITGDVPTVDGIVMSLPTPGVGADVEASDLQETVP</sequence>
<dbReference type="InterPro" id="IPR019557">
    <property type="entry name" value="AminoTfrase-like_pln_mobile"/>
</dbReference>
<feature type="compositionally biased region" description="Basic residues" evidence="1">
    <location>
        <begin position="645"/>
        <end position="661"/>
    </location>
</feature>